<evidence type="ECO:0000256" key="7">
    <source>
        <dbReference type="ARBA" id="ARBA00022741"/>
    </source>
</evidence>
<reference evidence="22 23" key="1">
    <citation type="submission" date="2018-04" db="EMBL/GenBank/DDBJ databases">
        <authorList>
            <person name="Go L.Y."/>
            <person name="Mitchell J.A."/>
        </authorList>
    </citation>
    <scope>NUCLEOTIDE SEQUENCE [LARGE SCALE GENOMIC DNA]</scope>
    <source>
        <strain evidence="22">ULC066bin1</strain>
    </source>
</reference>
<feature type="domain" description="PAC" evidence="20">
    <location>
        <begin position="527"/>
        <end position="580"/>
    </location>
</feature>
<evidence type="ECO:0000256" key="3">
    <source>
        <dbReference type="ARBA" id="ARBA00006402"/>
    </source>
</evidence>
<evidence type="ECO:0000313" key="23">
    <source>
        <dbReference type="Proteomes" id="UP000249467"/>
    </source>
</evidence>
<evidence type="ECO:0000256" key="5">
    <source>
        <dbReference type="ARBA" id="ARBA00022553"/>
    </source>
</evidence>
<feature type="coiled-coil region" evidence="15">
    <location>
        <begin position="571"/>
        <end position="598"/>
    </location>
</feature>
<dbReference type="AlphaFoldDB" id="A0A2W4Y0L5"/>
<keyword evidence="15" id="KW-0175">Coiled coil</keyword>
<dbReference type="Pfam" id="PF00072">
    <property type="entry name" value="Response_reg"/>
    <property type="match status" value="1"/>
</dbReference>
<dbReference type="FunFam" id="3.30.565.10:FF:000010">
    <property type="entry name" value="Sensor histidine kinase RcsC"/>
    <property type="match status" value="1"/>
</dbReference>
<dbReference type="CDD" id="cd16922">
    <property type="entry name" value="HATPase_EvgS-ArcB-TorS-like"/>
    <property type="match status" value="1"/>
</dbReference>
<dbReference type="SMART" id="SM00086">
    <property type="entry name" value="PAC"/>
    <property type="match status" value="1"/>
</dbReference>
<evidence type="ECO:0000256" key="15">
    <source>
        <dbReference type="SAM" id="Coils"/>
    </source>
</evidence>
<dbReference type="InterPro" id="IPR001789">
    <property type="entry name" value="Sig_transdc_resp-reg_receiver"/>
</dbReference>
<keyword evidence="8" id="KW-0418">Kinase</keyword>
<dbReference type="Pfam" id="PF02518">
    <property type="entry name" value="HATPase_c"/>
    <property type="match status" value="1"/>
</dbReference>
<dbReference type="SMART" id="SM00387">
    <property type="entry name" value="HATPase_c"/>
    <property type="match status" value="1"/>
</dbReference>
<evidence type="ECO:0000256" key="2">
    <source>
        <dbReference type="ARBA" id="ARBA00004370"/>
    </source>
</evidence>
<keyword evidence="5 14" id="KW-0597">Phosphoprotein</keyword>
<evidence type="ECO:0000256" key="9">
    <source>
        <dbReference type="ARBA" id="ARBA00022840"/>
    </source>
</evidence>
<feature type="transmembrane region" description="Helical" evidence="16">
    <location>
        <begin position="365"/>
        <end position="388"/>
    </location>
</feature>
<evidence type="ECO:0000259" key="20">
    <source>
        <dbReference type="PROSITE" id="PS50113"/>
    </source>
</evidence>
<dbReference type="CDD" id="cd17546">
    <property type="entry name" value="REC_hyHK_CKI1_RcsC-like"/>
    <property type="match status" value="1"/>
</dbReference>
<dbReference type="FunFam" id="1.10.287.130:FF:000002">
    <property type="entry name" value="Two-component osmosensing histidine kinase"/>
    <property type="match status" value="1"/>
</dbReference>
<sequence length="982" mass="109961">MSNSPKRSLLSNIPLRWVLVVPFVLQIVGAVGLVSYLSYRSGQTALENMAHQVSNQASSRVRDRLNISLQNQNQAILLSQRAIQKRTLNLKDFEQMQNHFWQQINLSLSLSSIYFANENGEMIGYGRVLSQEAIEQTKQLTGENLTLGESVLIETTSQDLAHRKYYLVDDQGKAKQLYGNLPIDNRTTIWYRAGKAAQQLTWSPIYVFKDAPTLGINIVAPIKDEAGNFQGVLSSSIRLTAIGTFLSQLNFSPSGQAFIIDRAGDLVATSTLETPYIQVKQGEPLRLSASQSKDIRTKLVADRLQQQYGNLNQIQTKIRLKIVTEGNTLFVEVAPYQDDFGLDWLLVTVIPDSDFITEIQTNAKWTILLCGLTLLAIIAIGVITARWITRPILKLNQVSEAIAKGDWQEPLPEDQTIAELKALSVSFNLMATQVHQSFDRVETELLENKHFLQQITDHSAQILYILDPNVWVNLYINRQSIDILGYTPEEFQQGGSQFLQSILHPDDIPLLLRNMDYWQTAKDDEVLTTEYRMRHKNGDWVWLRSREVVFARNEHHQASKILGTAQDISNRKQIEIALAEAKETAEAANKAKSEFLANMSHELRTPMNGVLGMVQILSTTKLTEQQQSFVKTIRDSGDALLTVINDILDFSKIESGMLEIEPSNFVLEDVIRSVCTLLHSQAIDKQIDLQYAISPVIPTTIFGDHTRLRQILLNIVGNAIKFTQYGQVSISVNSRLLSQPNQYELSFEIADTGIGITGDRIDKLFQPFTQADASISRKYGGTGLGLSISKSLVELMGGTIWVKSGNQIGGNPPSIWRLQLNNSSVSHGSTFYFTIGVSTSSVTEQPLGFLLEQMMIDNKMAEKFPLRILLVEDNKVNQMVANLMLEQLGYCADVANNGLEAVQAVQSQSYDLIMMDLQMPEMDGLTAARLIRSKLMSQARIIAMTADATPEDRQICLEAGMDDYISKPIDMQEIMQLVSTTK</sequence>
<dbReference type="NCBIfam" id="TIGR00229">
    <property type="entry name" value="sensory_box"/>
    <property type="match status" value="1"/>
</dbReference>
<dbReference type="InterPro" id="IPR003594">
    <property type="entry name" value="HATPase_dom"/>
</dbReference>
<feature type="domain" description="Response regulatory" evidence="18">
    <location>
        <begin position="867"/>
        <end position="982"/>
    </location>
</feature>
<dbReference type="SUPFAM" id="SSF55785">
    <property type="entry name" value="PYP-like sensor domain (PAS domain)"/>
    <property type="match status" value="1"/>
</dbReference>
<comment type="subunit">
    <text evidence="11">At low DSF concentrations, interacts with RpfF.</text>
</comment>
<evidence type="ECO:0000256" key="4">
    <source>
        <dbReference type="ARBA" id="ARBA00012438"/>
    </source>
</evidence>
<dbReference type="InterPro" id="IPR005467">
    <property type="entry name" value="His_kinase_dom"/>
</dbReference>
<dbReference type="GO" id="GO:0000155">
    <property type="term" value="F:phosphorelay sensor kinase activity"/>
    <property type="evidence" value="ECO:0007669"/>
    <property type="project" value="InterPro"/>
</dbReference>
<dbReference type="SUPFAM" id="SSF158472">
    <property type="entry name" value="HAMP domain-like"/>
    <property type="match status" value="1"/>
</dbReference>
<dbReference type="InterPro" id="IPR036097">
    <property type="entry name" value="HisK_dim/P_sf"/>
</dbReference>
<evidence type="ECO:0000256" key="12">
    <source>
        <dbReference type="ARBA" id="ARBA00068150"/>
    </source>
</evidence>
<dbReference type="SMART" id="SM00304">
    <property type="entry name" value="HAMP"/>
    <property type="match status" value="1"/>
</dbReference>
<dbReference type="Gene3D" id="3.30.565.10">
    <property type="entry name" value="Histidine kinase-like ATPase, C-terminal domain"/>
    <property type="match status" value="1"/>
</dbReference>
<dbReference type="GO" id="GO:0005524">
    <property type="term" value="F:ATP binding"/>
    <property type="evidence" value="ECO:0007669"/>
    <property type="project" value="UniProtKB-KW"/>
</dbReference>
<evidence type="ECO:0000313" key="22">
    <source>
        <dbReference type="EMBL" id="PZO40515.1"/>
    </source>
</evidence>
<dbReference type="SMART" id="SM00448">
    <property type="entry name" value="REC"/>
    <property type="match status" value="1"/>
</dbReference>
<dbReference type="PRINTS" id="PR00344">
    <property type="entry name" value="BCTRLSENSOR"/>
</dbReference>
<proteinExistence type="inferred from homology"/>
<dbReference type="CDD" id="cd18773">
    <property type="entry name" value="PDC1_HK_sensor"/>
    <property type="match status" value="1"/>
</dbReference>
<dbReference type="InterPro" id="IPR003660">
    <property type="entry name" value="HAMP_dom"/>
</dbReference>
<dbReference type="InterPro" id="IPR035965">
    <property type="entry name" value="PAS-like_dom_sf"/>
</dbReference>
<name>A0A2W4Y0L5_9CYAN</name>
<dbReference type="Gene3D" id="1.10.287.130">
    <property type="match status" value="1"/>
</dbReference>
<dbReference type="SUPFAM" id="SSF55874">
    <property type="entry name" value="ATPase domain of HSP90 chaperone/DNA topoisomerase II/histidine kinase"/>
    <property type="match status" value="1"/>
</dbReference>
<evidence type="ECO:0000256" key="16">
    <source>
        <dbReference type="SAM" id="Phobius"/>
    </source>
</evidence>
<dbReference type="EC" id="2.7.13.3" evidence="4"/>
<dbReference type="CDD" id="cd06225">
    <property type="entry name" value="HAMP"/>
    <property type="match status" value="1"/>
</dbReference>
<dbReference type="SMART" id="SM00388">
    <property type="entry name" value="HisKA"/>
    <property type="match status" value="1"/>
</dbReference>
<keyword evidence="9" id="KW-0067">ATP-binding</keyword>
<dbReference type="InterPro" id="IPR000014">
    <property type="entry name" value="PAS"/>
</dbReference>
<dbReference type="GO" id="GO:0016020">
    <property type="term" value="C:membrane"/>
    <property type="evidence" value="ECO:0007669"/>
    <property type="project" value="UniProtKB-SubCell"/>
</dbReference>
<dbReference type="Gene3D" id="6.10.340.10">
    <property type="match status" value="1"/>
</dbReference>
<organism evidence="22 23">
    <name type="scientific">Pseudanabaena frigida</name>
    <dbReference type="NCBI Taxonomy" id="945775"/>
    <lineage>
        <taxon>Bacteria</taxon>
        <taxon>Bacillati</taxon>
        <taxon>Cyanobacteriota</taxon>
        <taxon>Cyanophyceae</taxon>
        <taxon>Pseudanabaenales</taxon>
        <taxon>Pseudanabaenaceae</taxon>
        <taxon>Pseudanabaena</taxon>
    </lineage>
</organism>
<comment type="catalytic activity">
    <reaction evidence="1">
        <text>ATP + protein L-histidine = ADP + protein N-phospho-L-histidine.</text>
        <dbReference type="EC" id="2.7.13.3"/>
    </reaction>
</comment>
<keyword evidence="6" id="KW-0808">Transferase</keyword>
<evidence type="ECO:0000259" key="17">
    <source>
        <dbReference type="PROSITE" id="PS50109"/>
    </source>
</evidence>
<dbReference type="SUPFAM" id="SSF47384">
    <property type="entry name" value="Homodimeric domain of signal transducing histidine kinase"/>
    <property type="match status" value="1"/>
</dbReference>
<dbReference type="PROSITE" id="PS50110">
    <property type="entry name" value="RESPONSE_REGULATORY"/>
    <property type="match status" value="1"/>
</dbReference>
<dbReference type="Gene3D" id="3.40.50.2300">
    <property type="match status" value="1"/>
</dbReference>
<comment type="caution">
    <text evidence="22">The sequence shown here is derived from an EMBL/GenBank/DDBJ whole genome shotgun (WGS) entry which is preliminary data.</text>
</comment>
<dbReference type="Pfam" id="PF00672">
    <property type="entry name" value="HAMP"/>
    <property type="match status" value="1"/>
</dbReference>
<evidence type="ECO:0000259" key="18">
    <source>
        <dbReference type="PROSITE" id="PS50110"/>
    </source>
</evidence>
<comment type="similarity">
    <text evidence="3">In the N-terminal section; belongs to the phytochrome family.</text>
</comment>
<accession>A0A2W4Y0L5</accession>
<keyword evidence="10" id="KW-0902">Two-component regulatory system</keyword>
<dbReference type="InterPro" id="IPR001610">
    <property type="entry name" value="PAC"/>
</dbReference>
<gene>
    <name evidence="22" type="ORF">DCF19_11470</name>
</gene>
<evidence type="ECO:0000256" key="6">
    <source>
        <dbReference type="ARBA" id="ARBA00022679"/>
    </source>
</evidence>
<keyword evidence="16" id="KW-0812">Transmembrane</keyword>
<dbReference type="PANTHER" id="PTHR45339">
    <property type="entry name" value="HYBRID SIGNAL TRANSDUCTION HISTIDINE KINASE J"/>
    <property type="match status" value="1"/>
</dbReference>
<evidence type="ECO:0000256" key="11">
    <source>
        <dbReference type="ARBA" id="ARBA00064003"/>
    </source>
</evidence>
<dbReference type="PROSITE" id="PS50109">
    <property type="entry name" value="HIS_KIN"/>
    <property type="match status" value="1"/>
</dbReference>
<dbReference type="SMART" id="SM00091">
    <property type="entry name" value="PAS"/>
    <property type="match status" value="1"/>
</dbReference>
<dbReference type="PROSITE" id="PS50113">
    <property type="entry name" value="PAC"/>
    <property type="match status" value="1"/>
</dbReference>
<evidence type="ECO:0000256" key="8">
    <source>
        <dbReference type="ARBA" id="ARBA00022777"/>
    </source>
</evidence>
<keyword evidence="7" id="KW-0547">Nucleotide-binding</keyword>
<dbReference type="InterPro" id="IPR011006">
    <property type="entry name" value="CheY-like_superfamily"/>
</dbReference>
<reference evidence="22 23" key="2">
    <citation type="submission" date="2018-06" db="EMBL/GenBank/DDBJ databases">
        <title>Metagenomic assembly of (sub)arctic Cyanobacteria and their associated microbiome from non-axenic cultures.</title>
        <authorList>
            <person name="Baurain D."/>
        </authorList>
    </citation>
    <scope>NUCLEOTIDE SEQUENCE [LARGE SCALE GENOMIC DNA]</scope>
    <source>
        <strain evidence="22">ULC066bin1</strain>
    </source>
</reference>
<dbReference type="PROSITE" id="PS50885">
    <property type="entry name" value="HAMP"/>
    <property type="match status" value="1"/>
</dbReference>
<dbReference type="PANTHER" id="PTHR45339:SF1">
    <property type="entry name" value="HYBRID SIGNAL TRANSDUCTION HISTIDINE KINASE J"/>
    <property type="match status" value="1"/>
</dbReference>
<dbReference type="SUPFAM" id="SSF52172">
    <property type="entry name" value="CheY-like"/>
    <property type="match status" value="1"/>
</dbReference>
<feature type="modified residue" description="4-aspartylphosphate" evidence="14">
    <location>
        <position position="916"/>
    </location>
</feature>
<dbReference type="Gene3D" id="3.30.450.20">
    <property type="entry name" value="PAS domain"/>
    <property type="match status" value="3"/>
</dbReference>
<feature type="domain" description="PAS" evidence="19">
    <location>
        <begin position="448"/>
        <end position="507"/>
    </location>
</feature>
<feature type="transmembrane region" description="Helical" evidence="16">
    <location>
        <begin position="15"/>
        <end position="39"/>
    </location>
</feature>
<dbReference type="CDD" id="cd00130">
    <property type="entry name" value="PAS"/>
    <property type="match status" value="1"/>
</dbReference>
<dbReference type="InterPro" id="IPR036890">
    <property type="entry name" value="HATPase_C_sf"/>
</dbReference>
<evidence type="ECO:0000259" key="21">
    <source>
        <dbReference type="PROSITE" id="PS50885"/>
    </source>
</evidence>
<comment type="subcellular location">
    <subcellularLocation>
        <location evidence="2">Membrane</location>
    </subcellularLocation>
</comment>
<evidence type="ECO:0000256" key="14">
    <source>
        <dbReference type="PROSITE-ProRule" id="PRU00169"/>
    </source>
</evidence>
<dbReference type="InterPro" id="IPR003661">
    <property type="entry name" value="HisK_dim/P_dom"/>
</dbReference>
<dbReference type="EMBL" id="QBML01000014">
    <property type="protein sequence ID" value="PZO40515.1"/>
    <property type="molecule type" value="Genomic_DNA"/>
</dbReference>
<feature type="domain" description="Histidine kinase" evidence="17">
    <location>
        <begin position="598"/>
        <end position="804"/>
    </location>
</feature>
<dbReference type="Pfam" id="PF00512">
    <property type="entry name" value="HisKA"/>
    <property type="match status" value="1"/>
</dbReference>
<evidence type="ECO:0000256" key="13">
    <source>
        <dbReference type="ARBA" id="ARBA00074306"/>
    </source>
</evidence>
<dbReference type="InterPro" id="IPR004358">
    <property type="entry name" value="Sig_transdc_His_kin-like_C"/>
</dbReference>
<protein>
    <recommendedName>
        <fullName evidence="13">Circadian input-output histidine kinase CikA</fullName>
        <ecNumber evidence="4">2.7.13.3</ecNumber>
    </recommendedName>
    <alternativeName>
        <fullName evidence="12">Sensory/regulatory protein RpfC</fullName>
    </alternativeName>
</protein>
<dbReference type="CDD" id="cd00082">
    <property type="entry name" value="HisKA"/>
    <property type="match status" value="1"/>
</dbReference>
<dbReference type="Pfam" id="PF22673">
    <property type="entry name" value="MCP-like_PDC_1"/>
    <property type="match status" value="1"/>
</dbReference>
<dbReference type="InterPro" id="IPR000700">
    <property type="entry name" value="PAS-assoc_C"/>
</dbReference>
<evidence type="ECO:0000259" key="19">
    <source>
        <dbReference type="PROSITE" id="PS50112"/>
    </source>
</evidence>
<dbReference type="Proteomes" id="UP000249467">
    <property type="component" value="Unassembled WGS sequence"/>
</dbReference>
<dbReference type="InterPro" id="IPR013655">
    <property type="entry name" value="PAS_fold_3"/>
</dbReference>
<dbReference type="PROSITE" id="PS50112">
    <property type="entry name" value="PAS"/>
    <property type="match status" value="1"/>
</dbReference>
<dbReference type="Pfam" id="PF08447">
    <property type="entry name" value="PAS_3"/>
    <property type="match status" value="1"/>
</dbReference>
<evidence type="ECO:0000256" key="1">
    <source>
        <dbReference type="ARBA" id="ARBA00000085"/>
    </source>
</evidence>
<evidence type="ECO:0000256" key="10">
    <source>
        <dbReference type="ARBA" id="ARBA00023012"/>
    </source>
</evidence>
<feature type="domain" description="HAMP" evidence="21">
    <location>
        <begin position="386"/>
        <end position="439"/>
    </location>
</feature>
<keyword evidence="16" id="KW-0472">Membrane</keyword>
<keyword evidence="16" id="KW-1133">Transmembrane helix</keyword>